<dbReference type="GO" id="GO:0022625">
    <property type="term" value="C:cytosolic large ribosomal subunit"/>
    <property type="evidence" value="ECO:0007669"/>
    <property type="project" value="TreeGrafter"/>
</dbReference>
<dbReference type="PANTHER" id="PTHR45987">
    <property type="entry name" value="39S RIBOSOMAL PROTEIN L12"/>
    <property type="match status" value="1"/>
</dbReference>
<dbReference type="AlphaFoldDB" id="A0A6V8NFT9"/>
<feature type="compositionally biased region" description="Basic and acidic residues" evidence="5">
    <location>
        <begin position="110"/>
        <end position="123"/>
    </location>
</feature>
<organism evidence="8 14">
    <name type="scientific">Candidatus Hakubella thermalkaliphila</name>
    <dbReference type="NCBI Taxonomy" id="2754717"/>
    <lineage>
        <taxon>Bacteria</taxon>
        <taxon>Bacillati</taxon>
        <taxon>Actinomycetota</taxon>
        <taxon>Actinomycetota incertae sedis</taxon>
        <taxon>Candidatus Hakubellales</taxon>
        <taxon>Candidatus Hakubellaceae</taxon>
        <taxon>Candidatus Hakubella</taxon>
    </lineage>
</organism>
<dbReference type="GO" id="GO:0003729">
    <property type="term" value="F:mRNA binding"/>
    <property type="evidence" value="ECO:0007669"/>
    <property type="project" value="TreeGrafter"/>
</dbReference>
<dbReference type="EMBL" id="BLRZ01000042">
    <property type="protein sequence ID" value="GFP30110.1"/>
    <property type="molecule type" value="Genomic_DNA"/>
</dbReference>
<evidence type="ECO:0000313" key="8">
    <source>
        <dbReference type="EMBL" id="GFP19053.1"/>
    </source>
</evidence>
<evidence type="ECO:0000259" key="7">
    <source>
        <dbReference type="Pfam" id="PF16320"/>
    </source>
</evidence>
<comment type="function">
    <text evidence="4">Forms part of the ribosomal stalk which helps the ribosome interact with GTP-bound translation factors. Is thus essential for accurate translation.</text>
</comment>
<feature type="domain" description="Large ribosomal subunit protein bL12 C-terminal" evidence="6">
    <location>
        <begin position="66"/>
        <end position="132"/>
    </location>
</feature>
<dbReference type="EMBL" id="BLSA01000017">
    <property type="protein sequence ID" value="GFP31945.1"/>
    <property type="molecule type" value="Genomic_DNA"/>
</dbReference>
<dbReference type="HAMAP" id="MF_00368">
    <property type="entry name" value="Ribosomal_bL12"/>
    <property type="match status" value="1"/>
</dbReference>
<comment type="caution">
    <text evidence="8">The sequence shown here is derived from an EMBL/GenBank/DDBJ whole genome shotgun (WGS) entry which is preliminary data.</text>
</comment>
<dbReference type="PANTHER" id="PTHR45987:SF4">
    <property type="entry name" value="LARGE RIBOSOMAL SUBUNIT PROTEIN BL12M"/>
    <property type="match status" value="1"/>
</dbReference>
<dbReference type="EMBL" id="BLRU01000032">
    <property type="protein sequence ID" value="GFP19053.1"/>
    <property type="molecule type" value="Genomic_DNA"/>
</dbReference>
<reference evidence="12 13" key="1">
    <citation type="journal article" date="2020" name="Front. Microbiol.">
        <title>Single-cell genomics of novel Actinobacteria with the Wood-Ljungdahl pathway discovered in a serpentinizing system.</title>
        <authorList>
            <person name="Merino N."/>
            <person name="Kawai M."/>
            <person name="Boyd E.S."/>
            <person name="Colman D.R."/>
            <person name="McGlynn S.E."/>
            <person name="Nealson K.H."/>
            <person name="Kurokawa K."/>
            <person name="Hongoh Y."/>
        </authorList>
    </citation>
    <scope>NUCLEOTIDE SEQUENCE [LARGE SCALE GENOMIC DNA]</scope>
    <source>
        <strain evidence="8 14">S03</strain>
        <strain evidence="9 15">S34</strain>
        <strain evidence="10 13">S42</strain>
        <strain evidence="11 12">S44</strain>
    </source>
</reference>
<evidence type="ECO:0000256" key="3">
    <source>
        <dbReference type="ARBA" id="ARBA00023274"/>
    </source>
</evidence>
<feature type="region of interest" description="Disordered" evidence="5">
    <location>
        <begin position="110"/>
        <end position="132"/>
    </location>
</feature>
<dbReference type="Proteomes" id="UP000574717">
    <property type="component" value="Unassembled WGS sequence"/>
</dbReference>
<keyword evidence="3 4" id="KW-0687">Ribonucleoprotein</keyword>
<evidence type="ECO:0000313" key="11">
    <source>
        <dbReference type="EMBL" id="GFP36745.1"/>
    </source>
</evidence>
<evidence type="ECO:0000313" key="15">
    <source>
        <dbReference type="Proteomes" id="UP000588083"/>
    </source>
</evidence>
<dbReference type="FunFam" id="3.30.1390.10:FF:000001">
    <property type="entry name" value="50S ribosomal protein L7/L12"/>
    <property type="match status" value="1"/>
</dbReference>
<dbReference type="Pfam" id="PF16320">
    <property type="entry name" value="Ribosomal_L12_N"/>
    <property type="match status" value="1"/>
</dbReference>
<dbReference type="CDD" id="cd00387">
    <property type="entry name" value="Ribosomal_L7_L12"/>
    <property type="match status" value="1"/>
</dbReference>
<dbReference type="Gene3D" id="1.20.5.710">
    <property type="entry name" value="Single helix bin"/>
    <property type="match status" value="1"/>
</dbReference>
<dbReference type="InterPro" id="IPR014719">
    <property type="entry name" value="Ribosomal_bL12_C/ClpS-like"/>
</dbReference>
<dbReference type="SUPFAM" id="SSF54736">
    <property type="entry name" value="ClpS-like"/>
    <property type="match status" value="1"/>
</dbReference>
<evidence type="ECO:0000313" key="12">
    <source>
        <dbReference type="Proteomes" id="UP000561271"/>
    </source>
</evidence>
<evidence type="ECO:0000313" key="14">
    <source>
        <dbReference type="Proteomes" id="UP000574717"/>
    </source>
</evidence>
<dbReference type="Gene3D" id="3.30.1390.10">
    <property type="match status" value="1"/>
</dbReference>
<dbReference type="RefSeq" id="WP_219853509.1">
    <property type="nucleotide sequence ID" value="NZ_BLRU01000032.1"/>
</dbReference>
<keyword evidence="2 4" id="KW-0689">Ribosomal protein</keyword>
<dbReference type="InterPro" id="IPR013823">
    <property type="entry name" value="Ribosomal_bL12_C"/>
</dbReference>
<dbReference type="InterPro" id="IPR036235">
    <property type="entry name" value="Ribosomal_bL12_oligo_N_sf"/>
</dbReference>
<evidence type="ECO:0000313" key="10">
    <source>
        <dbReference type="EMBL" id="GFP31945.1"/>
    </source>
</evidence>
<evidence type="ECO:0000259" key="6">
    <source>
        <dbReference type="Pfam" id="PF00542"/>
    </source>
</evidence>
<dbReference type="Pfam" id="PF00542">
    <property type="entry name" value="Ribosomal_L12"/>
    <property type="match status" value="1"/>
</dbReference>
<dbReference type="NCBIfam" id="TIGR00855">
    <property type="entry name" value="L12"/>
    <property type="match status" value="1"/>
</dbReference>
<evidence type="ECO:0000313" key="13">
    <source>
        <dbReference type="Proteomes" id="UP000568877"/>
    </source>
</evidence>
<feature type="domain" description="Large ribosomal subunit protein bL12 oligomerization" evidence="7">
    <location>
        <begin position="7"/>
        <end position="52"/>
    </location>
</feature>
<evidence type="ECO:0000313" key="9">
    <source>
        <dbReference type="EMBL" id="GFP30110.1"/>
    </source>
</evidence>
<dbReference type="GO" id="GO:0006412">
    <property type="term" value="P:translation"/>
    <property type="evidence" value="ECO:0007669"/>
    <property type="project" value="UniProtKB-UniRule"/>
</dbReference>
<proteinExistence type="inferred from homology"/>
<dbReference type="SUPFAM" id="SSF48300">
    <property type="entry name" value="Ribosomal protein L7/12, oligomerisation (N-terminal) domain"/>
    <property type="match status" value="1"/>
</dbReference>
<dbReference type="InterPro" id="IPR008932">
    <property type="entry name" value="Ribosomal_bL12_oligo"/>
</dbReference>
<evidence type="ECO:0000256" key="5">
    <source>
        <dbReference type="SAM" id="MobiDB-lite"/>
    </source>
</evidence>
<evidence type="ECO:0000256" key="1">
    <source>
        <dbReference type="ARBA" id="ARBA00007197"/>
    </source>
</evidence>
<name>A0A6V8NFT9_9ACTN</name>
<dbReference type="Proteomes" id="UP000561271">
    <property type="component" value="Unassembled WGS sequence"/>
</dbReference>
<sequence length="132" mass="14101">MAKKELKVDDLVAAIEGLNVLELSELVKALEDKFGVSSMAPATTMPVATTVAQEVAPAEEEEQTEFDVILSAVGDKKIQVIKVVRALTGLGLKEAKDLVDGAPSKVKEKALKEEAEEARRQLEEAGATAELK</sequence>
<accession>A0A6V8NFT9</accession>
<dbReference type="EMBL" id="BLSC01000019">
    <property type="protein sequence ID" value="GFP36745.1"/>
    <property type="molecule type" value="Genomic_DNA"/>
</dbReference>
<dbReference type="InterPro" id="IPR000206">
    <property type="entry name" value="Ribosomal_bL12"/>
</dbReference>
<evidence type="ECO:0000256" key="4">
    <source>
        <dbReference type="HAMAP-Rule" id="MF_00368"/>
    </source>
</evidence>
<dbReference type="Proteomes" id="UP000588083">
    <property type="component" value="Unassembled WGS sequence"/>
</dbReference>
<keyword evidence="15" id="KW-1185">Reference proteome</keyword>
<protein>
    <recommendedName>
        <fullName evidence="4">Large ribosomal subunit protein bL12</fullName>
    </recommendedName>
</protein>
<evidence type="ECO:0000256" key="2">
    <source>
        <dbReference type="ARBA" id="ARBA00022980"/>
    </source>
</evidence>
<dbReference type="Proteomes" id="UP000568877">
    <property type="component" value="Unassembled WGS sequence"/>
</dbReference>
<comment type="subunit">
    <text evidence="4">Homodimer. Part of the ribosomal stalk of the 50S ribosomal subunit. Forms a multimeric L10(L12)X complex, where L10 forms an elongated spine to which 2 to 4 L12 dimers bind in a sequential fashion. Binds GTP-bound translation factors.</text>
</comment>
<dbReference type="GO" id="GO:0003735">
    <property type="term" value="F:structural constituent of ribosome"/>
    <property type="evidence" value="ECO:0007669"/>
    <property type="project" value="InterPro"/>
</dbReference>
<comment type="similarity">
    <text evidence="1 4">Belongs to the bacterial ribosomal protein bL12 family.</text>
</comment>
<gene>
    <name evidence="4" type="primary">rplL</name>
    <name evidence="8" type="ORF">HKBW3S03_00557</name>
    <name evidence="9" type="ORF">HKBW3S34_01030</name>
    <name evidence="10" type="ORF">HKBW3S42_00251</name>
    <name evidence="11" type="ORF">HKBW3S44_00426</name>
</gene>